<feature type="transmembrane region" description="Helical" evidence="12">
    <location>
        <begin position="435"/>
        <end position="456"/>
    </location>
</feature>
<dbReference type="Proteomes" id="UP000824225">
    <property type="component" value="Unassembled WGS sequence"/>
</dbReference>
<comment type="caution">
    <text evidence="15">The sequence shown here is derived from an EMBL/GenBank/DDBJ whole genome shotgun (WGS) entry which is preliminary data.</text>
</comment>
<dbReference type="SUPFAM" id="SSF56784">
    <property type="entry name" value="HAD-like"/>
    <property type="match status" value="1"/>
</dbReference>
<organism evidence="15 16">
    <name type="scientific">Candidatus Mailhella merdigallinarum</name>
    <dbReference type="NCBI Taxonomy" id="2838658"/>
    <lineage>
        <taxon>Bacteria</taxon>
        <taxon>Pseudomonadati</taxon>
        <taxon>Thermodesulfobacteriota</taxon>
        <taxon>Desulfovibrionia</taxon>
        <taxon>Desulfovibrionales</taxon>
        <taxon>Desulfovibrionaceae</taxon>
        <taxon>Mailhella</taxon>
    </lineage>
</organism>
<dbReference type="InterPro" id="IPR006121">
    <property type="entry name" value="HMA_dom"/>
</dbReference>
<evidence type="ECO:0000256" key="8">
    <source>
        <dbReference type="ARBA" id="ARBA00022989"/>
    </source>
</evidence>
<dbReference type="PRINTS" id="PR00119">
    <property type="entry name" value="CATATPASE"/>
</dbReference>
<dbReference type="EMBL" id="DXAN01000026">
    <property type="protein sequence ID" value="HJA09114.1"/>
    <property type="molecule type" value="Genomic_DNA"/>
</dbReference>
<evidence type="ECO:0000256" key="5">
    <source>
        <dbReference type="ARBA" id="ARBA00022741"/>
    </source>
</evidence>
<feature type="transmembrane region" description="Helical" evidence="12">
    <location>
        <begin position="772"/>
        <end position="793"/>
    </location>
</feature>
<dbReference type="InterPro" id="IPR044492">
    <property type="entry name" value="P_typ_ATPase_HD_dom"/>
</dbReference>
<accession>A0A9D2HEN2</accession>
<dbReference type="FunFam" id="2.70.150.10:FF:000002">
    <property type="entry name" value="Copper-transporting ATPase 1, putative"/>
    <property type="match status" value="1"/>
</dbReference>
<feature type="transmembrane region" description="Helical" evidence="12">
    <location>
        <begin position="229"/>
        <end position="248"/>
    </location>
</feature>
<dbReference type="Gene3D" id="3.40.50.1000">
    <property type="entry name" value="HAD superfamily/HAD-like"/>
    <property type="match status" value="1"/>
</dbReference>
<sequence>MNSAVNSYACSCGHIHPLGVRCAKGTPVHRETAPARDHAGCGHERHSEASPHDGGAGEEDPGGGEDEAHARRHKHDNPHEHGSCCCRHDHAAPAPLDPAVADAASATRAVYRILNMDCPLEEALIRKKLASVPGIRGLEFNLMQRVLTVDHDLPSTAPIEAALSSIDMTPEALTPAGAAAARNADAATEPAVPWRRLAVAGVLALASEVFHWLREGGAFEGWTGGGSSLAAWLPLLFAVAAILCGGLTTYRKGWLAVRHLNLNINALMSVAVTGAVLIGQYPEAAMVMVLFNLSEAIEAKSFGRARNAIRELLSLTPETAAVLRADGVWEDMDARQVPVGARVRVRPGERVALDGVIVDGRSSVNQAPITGESLPVDKSVGDPVFAGTINESGSFEFEVGAAAGDTTLARIIHAVEEAQGSRAPIQRFVDNFARVYTPAVFLAATLIALIPPLFLGGAWLDWIYTALVILVIGCPCALVISTPVTLVGGMAAATRHGLLIKGGAFLELGRKLQWVALDKTGTLTHGKPRRTDFASLGDLPAERAAALAASLAARSDHPVSRAVAEAARADDASLALMDVNEFQALPGRGVSGVIDGRLWRLGNLRLADENGHGSRDLEKRVRDLEKQGKSVVILTGDNGPQALFAVADTLRDSGVEAVAELRALGVRTLMLTGDNEHTAASIARQAGVDGYRGDLLPEDKLAAVEELQAAGAVVGMAGDGINDAPALARADIGFAMAAAGTDTAMETADVALMDDDLRKIPRFIRLSRATHAILMQNITLALGVKALFLILTVLGQATMWMAVFADVGTSLLVVANGLRAMRK</sequence>
<feature type="transmembrane region" description="Helical" evidence="12">
    <location>
        <begin position="799"/>
        <end position="818"/>
    </location>
</feature>
<dbReference type="GO" id="GO:0016887">
    <property type="term" value="F:ATP hydrolysis activity"/>
    <property type="evidence" value="ECO:0007669"/>
    <property type="project" value="InterPro"/>
</dbReference>
<dbReference type="Pfam" id="PF00122">
    <property type="entry name" value="E1-E2_ATPase"/>
    <property type="match status" value="1"/>
</dbReference>
<feature type="compositionally biased region" description="Acidic residues" evidence="13">
    <location>
        <begin position="56"/>
        <end position="65"/>
    </location>
</feature>
<feature type="compositionally biased region" description="Basic and acidic residues" evidence="13">
    <location>
        <begin position="31"/>
        <end position="51"/>
    </location>
</feature>
<evidence type="ECO:0000313" key="16">
    <source>
        <dbReference type="Proteomes" id="UP000824225"/>
    </source>
</evidence>
<dbReference type="PRINTS" id="PR00120">
    <property type="entry name" value="HATPASE"/>
</dbReference>
<comment type="catalytic activity">
    <reaction evidence="11">
        <text>Zn(2+)(in) + ATP + H2O = Zn(2+)(out) + ADP + phosphate + H(+)</text>
        <dbReference type="Rhea" id="RHEA:20621"/>
        <dbReference type="ChEBI" id="CHEBI:15377"/>
        <dbReference type="ChEBI" id="CHEBI:15378"/>
        <dbReference type="ChEBI" id="CHEBI:29105"/>
        <dbReference type="ChEBI" id="CHEBI:30616"/>
        <dbReference type="ChEBI" id="CHEBI:43474"/>
        <dbReference type="ChEBI" id="CHEBI:456216"/>
        <dbReference type="EC" id="7.2.2.12"/>
    </reaction>
</comment>
<evidence type="ECO:0000256" key="3">
    <source>
        <dbReference type="ARBA" id="ARBA00022692"/>
    </source>
</evidence>
<dbReference type="GO" id="GO:0016463">
    <property type="term" value="F:P-type zinc transporter activity"/>
    <property type="evidence" value="ECO:0007669"/>
    <property type="project" value="UniProtKB-EC"/>
</dbReference>
<keyword evidence="4 12" id="KW-0479">Metal-binding</keyword>
<evidence type="ECO:0000256" key="1">
    <source>
        <dbReference type="ARBA" id="ARBA00004141"/>
    </source>
</evidence>
<gene>
    <name evidence="15" type="ORF">H9962_08005</name>
</gene>
<comment type="similarity">
    <text evidence="2 12">Belongs to the cation transport ATPase (P-type) (TC 3.A.3) family. Type IB subfamily.</text>
</comment>
<dbReference type="SUPFAM" id="SSF81653">
    <property type="entry name" value="Calcium ATPase, transduction domain A"/>
    <property type="match status" value="1"/>
</dbReference>
<dbReference type="InterPro" id="IPR018303">
    <property type="entry name" value="ATPase_P-typ_P_site"/>
</dbReference>
<name>A0A9D2HEN2_9BACT</name>
<evidence type="ECO:0000256" key="2">
    <source>
        <dbReference type="ARBA" id="ARBA00006024"/>
    </source>
</evidence>
<dbReference type="SFLD" id="SFLDF00027">
    <property type="entry name" value="p-type_atpase"/>
    <property type="match status" value="1"/>
</dbReference>
<dbReference type="GO" id="GO:0015086">
    <property type="term" value="F:cadmium ion transmembrane transporter activity"/>
    <property type="evidence" value="ECO:0007669"/>
    <property type="project" value="TreeGrafter"/>
</dbReference>
<evidence type="ECO:0000256" key="10">
    <source>
        <dbReference type="ARBA" id="ARBA00039097"/>
    </source>
</evidence>
<dbReference type="AlphaFoldDB" id="A0A9D2HEN2"/>
<dbReference type="InterPro" id="IPR023298">
    <property type="entry name" value="ATPase_P-typ_TM_dom_sf"/>
</dbReference>
<dbReference type="NCBIfam" id="TIGR01525">
    <property type="entry name" value="ATPase-IB_hvy"/>
    <property type="match status" value="1"/>
</dbReference>
<dbReference type="PANTHER" id="PTHR48085">
    <property type="entry name" value="CADMIUM/ZINC-TRANSPORTING ATPASE HMA2-RELATED"/>
    <property type="match status" value="1"/>
</dbReference>
<dbReference type="SFLD" id="SFLDS00003">
    <property type="entry name" value="Haloacid_Dehalogenase"/>
    <property type="match status" value="1"/>
</dbReference>
<evidence type="ECO:0000256" key="9">
    <source>
        <dbReference type="ARBA" id="ARBA00023136"/>
    </source>
</evidence>
<evidence type="ECO:0000256" key="7">
    <source>
        <dbReference type="ARBA" id="ARBA00022967"/>
    </source>
</evidence>
<keyword evidence="5 12" id="KW-0547">Nucleotide-binding</keyword>
<dbReference type="SUPFAM" id="SSF55008">
    <property type="entry name" value="HMA, heavy metal-associated domain"/>
    <property type="match status" value="1"/>
</dbReference>
<evidence type="ECO:0000313" key="15">
    <source>
        <dbReference type="EMBL" id="HJA09114.1"/>
    </source>
</evidence>
<evidence type="ECO:0000256" key="6">
    <source>
        <dbReference type="ARBA" id="ARBA00022840"/>
    </source>
</evidence>
<dbReference type="GO" id="GO:0005524">
    <property type="term" value="F:ATP binding"/>
    <property type="evidence" value="ECO:0007669"/>
    <property type="project" value="UniProtKB-UniRule"/>
</dbReference>
<dbReference type="InterPro" id="IPR059000">
    <property type="entry name" value="ATPase_P-type_domA"/>
</dbReference>
<dbReference type="SUPFAM" id="SSF81665">
    <property type="entry name" value="Calcium ATPase, transmembrane domain M"/>
    <property type="match status" value="1"/>
</dbReference>
<keyword evidence="8 12" id="KW-1133">Transmembrane helix</keyword>
<reference evidence="15" key="1">
    <citation type="journal article" date="2021" name="PeerJ">
        <title>Extensive microbial diversity within the chicken gut microbiome revealed by metagenomics and culture.</title>
        <authorList>
            <person name="Gilroy R."/>
            <person name="Ravi A."/>
            <person name="Getino M."/>
            <person name="Pursley I."/>
            <person name="Horton D.L."/>
            <person name="Alikhan N.F."/>
            <person name="Baker D."/>
            <person name="Gharbi K."/>
            <person name="Hall N."/>
            <person name="Watson M."/>
            <person name="Adriaenssens E.M."/>
            <person name="Foster-Nyarko E."/>
            <person name="Jarju S."/>
            <person name="Secka A."/>
            <person name="Antonio M."/>
            <person name="Oren A."/>
            <person name="Chaudhuri R.R."/>
            <person name="La Ragione R."/>
            <person name="Hildebrand F."/>
            <person name="Pallen M.J."/>
        </authorList>
    </citation>
    <scope>NUCLEOTIDE SEQUENCE</scope>
    <source>
        <strain evidence="15">CHK186-16707</strain>
    </source>
</reference>
<evidence type="ECO:0000256" key="4">
    <source>
        <dbReference type="ARBA" id="ARBA00022723"/>
    </source>
</evidence>
<keyword evidence="6 12" id="KW-0067">ATP-binding</keyword>
<feature type="domain" description="HMA" evidence="14">
    <location>
        <begin position="107"/>
        <end position="171"/>
    </location>
</feature>
<dbReference type="PROSITE" id="PS00154">
    <property type="entry name" value="ATPASE_E1_E2"/>
    <property type="match status" value="1"/>
</dbReference>
<feature type="region of interest" description="Disordered" evidence="13">
    <location>
        <begin position="31"/>
        <end position="82"/>
    </location>
</feature>
<dbReference type="Gene3D" id="3.40.1110.10">
    <property type="entry name" value="Calcium-transporting ATPase, cytoplasmic domain N"/>
    <property type="match status" value="1"/>
</dbReference>
<dbReference type="InterPro" id="IPR051014">
    <property type="entry name" value="Cation_Transport_ATPase_IB"/>
</dbReference>
<dbReference type="SFLD" id="SFLDG00002">
    <property type="entry name" value="C1.7:_P-type_atpase_like"/>
    <property type="match status" value="1"/>
</dbReference>
<dbReference type="GO" id="GO:0046872">
    <property type="term" value="F:metal ion binding"/>
    <property type="evidence" value="ECO:0007669"/>
    <property type="project" value="UniProtKB-KW"/>
</dbReference>
<dbReference type="InterPro" id="IPR027256">
    <property type="entry name" value="P-typ_ATPase_IB"/>
</dbReference>
<dbReference type="InterPro" id="IPR036412">
    <property type="entry name" value="HAD-like_sf"/>
</dbReference>
<feature type="transmembrane region" description="Helical" evidence="12">
    <location>
        <begin position="462"/>
        <end position="487"/>
    </location>
</feature>
<proteinExistence type="inferred from homology"/>
<evidence type="ECO:0000256" key="13">
    <source>
        <dbReference type="SAM" id="MobiDB-lite"/>
    </source>
</evidence>
<dbReference type="EC" id="7.2.2.12" evidence="10"/>
<protein>
    <recommendedName>
        <fullName evidence="10">P-type Zn(2+) transporter</fullName>
        <ecNumber evidence="10">7.2.2.12</ecNumber>
    </recommendedName>
</protein>
<reference evidence="15" key="2">
    <citation type="submission" date="2021-04" db="EMBL/GenBank/DDBJ databases">
        <authorList>
            <person name="Gilroy R."/>
        </authorList>
    </citation>
    <scope>NUCLEOTIDE SEQUENCE</scope>
    <source>
        <strain evidence="15">CHK186-16707</strain>
    </source>
</reference>
<dbReference type="InterPro" id="IPR001757">
    <property type="entry name" value="P_typ_ATPase"/>
</dbReference>
<dbReference type="InterPro" id="IPR023214">
    <property type="entry name" value="HAD_sf"/>
</dbReference>
<dbReference type="Gene3D" id="2.70.150.10">
    <property type="entry name" value="Calcium-transporting ATPase, cytoplasmic transduction domain A"/>
    <property type="match status" value="1"/>
</dbReference>
<dbReference type="InterPro" id="IPR036163">
    <property type="entry name" value="HMA_dom_sf"/>
</dbReference>
<dbReference type="GO" id="GO:0005886">
    <property type="term" value="C:plasma membrane"/>
    <property type="evidence" value="ECO:0007669"/>
    <property type="project" value="UniProtKB-SubCell"/>
</dbReference>
<dbReference type="PANTHER" id="PTHR48085:SF5">
    <property type="entry name" value="CADMIUM_ZINC-TRANSPORTING ATPASE HMA4-RELATED"/>
    <property type="match status" value="1"/>
</dbReference>
<dbReference type="PROSITE" id="PS50846">
    <property type="entry name" value="HMA_2"/>
    <property type="match status" value="1"/>
</dbReference>
<evidence type="ECO:0000256" key="11">
    <source>
        <dbReference type="ARBA" id="ARBA00047308"/>
    </source>
</evidence>
<dbReference type="NCBIfam" id="TIGR01494">
    <property type="entry name" value="ATPase_P-type"/>
    <property type="match status" value="2"/>
</dbReference>
<dbReference type="InterPro" id="IPR008250">
    <property type="entry name" value="ATPase_P-typ_transduc_dom_A_sf"/>
</dbReference>
<keyword evidence="12" id="KW-1003">Cell membrane</keyword>
<keyword evidence="3 12" id="KW-0812">Transmembrane</keyword>
<dbReference type="InterPro" id="IPR023299">
    <property type="entry name" value="ATPase_P-typ_cyto_dom_N"/>
</dbReference>
<keyword evidence="7" id="KW-1278">Translocase</keyword>
<comment type="subcellular location">
    <subcellularLocation>
        <location evidence="12">Cell membrane</location>
    </subcellularLocation>
    <subcellularLocation>
        <location evidence="1">Membrane</location>
        <topology evidence="1">Multi-pass membrane protein</topology>
    </subcellularLocation>
</comment>
<evidence type="ECO:0000256" key="12">
    <source>
        <dbReference type="RuleBase" id="RU362081"/>
    </source>
</evidence>
<dbReference type="Pfam" id="PF00702">
    <property type="entry name" value="Hydrolase"/>
    <property type="match status" value="1"/>
</dbReference>
<evidence type="ECO:0000259" key="14">
    <source>
        <dbReference type="PROSITE" id="PS50846"/>
    </source>
</evidence>
<keyword evidence="9 12" id="KW-0472">Membrane</keyword>